<feature type="compositionally biased region" description="Polar residues" evidence="1">
    <location>
        <begin position="1"/>
        <end position="13"/>
    </location>
</feature>
<name>A0A8H7CNJ2_9AGAR</name>
<accession>A0A8H7CNJ2</accession>
<evidence type="ECO:0000313" key="3">
    <source>
        <dbReference type="Proteomes" id="UP000623467"/>
    </source>
</evidence>
<feature type="compositionally biased region" description="Basic residues" evidence="1">
    <location>
        <begin position="257"/>
        <end position="266"/>
    </location>
</feature>
<proteinExistence type="predicted"/>
<protein>
    <submittedName>
        <fullName evidence="2">Uncharacterized protein</fullName>
    </submittedName>
</protein>
<feature type="compositionally biased region" description="Acidic residues" evidence="1">
    <location>
        <begin position="158"/>
        <end position="176"/>
    </location>
</feature>
<feature type="compositionally biased region" description="Polar residues" evidence="1">
    <location>
        <begin position="189"/>
        <end position="213"/>
    </location>
</feature>
<feature type="compositionally biased region" description="Low complexity" evidence="1">
    <location>
        <begin position="287"/>
        <end position="298"/>
    </location>
</feature>
<dbReference type="OrthoDB" id="3253416at2759"/>
<keyword evidence="3" id="KW-1185">Reference proteome</keyword>
<gene>
    <name evidence="2" type="ORF">MSAN_01914400</name>
</gene>
<dbReference type="Proteomes" id="UP000623467">
    <property type="component" value="Unassembled WGS sequence"/>
</dbReference>
<reference evidence="2" key="1">
    <citation type="submission" date="2020-05" db="EMBL/GenBank/DDBJ databases">
        <title>Mycena genomes resolve the evolution of fungal bioluminescence.</title>
        <authorList>
            <person name="Tsai I.J."/>
        </authorList>
    </citation>
    <scope>NUCLEOTIDE SEQUENCE</scope>
    <source>
        <strain evidence="2">160909Yilan</strain>
    </source>
</reference>
<evidence type="ECO:0000313" key="2">
    <source>
        <dbReference type="EMBL" id="KAF7344335.1"/>
    </source>
</evidence>
<sequence>MSCSSTPVHIQPSTIPPHVPDGVADAPAAGDRDIEVKLDGIITGKKDAKMSWSNYEIDVCEAHKVKLVGWLVTQTDADGNVAVKMSPLNLLPAETARLTLKGLKNGTIFFVAMSKAEHDALVAKHDALRAANGPLKKRAQRSDFGKKHASRKRKADGNEDEDEDEEDEEDSSDEGGAEPRTQKKRRTSQDANSPTSNAPAVPNAPTTTSSAPIASNLPNAPATSNAPTTPNAPTTSNTPTAPTVPTSTASNAPSAPKKGRKGKKKAKDAPASARPVPRPRRRPAPPTASAPATDAPAAENTTPSLRLPSPEPSHAMYASTATPHAPAFDFGLCSEAHDFGALGPDSWGLPHGGQMPGVDFGPELMSLLQDAVNGAPLWDNGAIGSTQAASGPIPQPMVPPSSVRGSPLLPLNGSTPLTRLTPTDPDGLGAKQTYGNITGTWGENAPPSAAGTVSTSFTSNPSPPPYLITRFRL</sequence>
<feature type="compositionally biased region" description="Low complexity" evidence="1">
    <location>
        <begin position="214"/>
        <end position="256"/>
    </location>
</feature>
<organism evidence="2 3">
    <name type="scientific">Mycena sanguinolenta</name>
    <dbReference type="NCBI Taxonomy" id="230812"/>
    <lineage>
        <taxon>Eukaryota</taxon>
        <taxon>Fungi</taxon>
        <taxon>Dikarya</taxon>
        <taxon>Basidiomycota</taxon>
        <taxon>Agaricomycotina</taxon>
        <taxon>Agaricomycetes</taxon>
        <taxon>Agaricomycetidae</taxon>
        <taxon>Agaricales</taxon>
        <taxon>Marasmiineae</taxon>
        <taxon>Mycenaceae</taxon>
        <taxon>Mycena</taxon>
    </lineage>
</organism>
<dbReference type="EMBL" id="JACAZH010000021">
    <property type="protein sequence ID" value="KAF7344335.1"/>
    <property type="molecule type" value="Genomic_DNA"/>
</dbReference>
<feature type="region of interest" description="Disordered" evidence="1">
    <location>
        <begin position="132"/>
        <end position="317"/>
    </location>
</feature>
<feature type="region of interest" description="Disordered" evidence="1">
    <location>
        <begin position="419"/>
        <end position="462"/>
    </location>
</feature>
<comment type="caution">
    <text evidence="2">The sequence shown here is derived from an EMBL/GenBank/DDBJ whole genome shotgun (WGS) entry which is preliminary data.</text>
</comment>
<dbReference type="AlphaFoldDB" id="A0A8H7CNJ2"/>
<evidence type="ECO:0000256" key="1">
    <source>
        <dbReference type="SAM" id="MobiDB-lite"/>
    </source>
</evidence>
<feature type="region of interest" description="Disordered" evidence="1">
    <location>
        <begin position="1"/>
        <end position="27"/>
    </location>
</feature>